<organism evidence="9 10">
    <name type="scientific">Bartonella apihabitans</name>
    <dbReference type="NCBI Taxonomy" id="2750929"/>
    <lineage>
        <taxon>Bacteria</taxon>
        <taxon>Pseudomonadati</taxon>
        <taxon>Pseudomonadota</taxon>
        <taxon>Alphaproteobacteria</taxon>
        <taxon>Hyphomicrobiales</taxon>
        <taxon>Bartonellaceae</taxon>
        <taxon>Bartonella</taxon>
    </lineage>
</organism>
<evidence type="ECO:0000259" key="8">
    <source>
        <dbReference type="PROSITE" id="PS51007"/>
    </source>
</evidence>
<evidence type="ECO:0000313" key="10">
    <source>
        <dbReference type="Proteomes" id="UP000189660"/>
    </source>
</evidence>
<dbReference type="InterPro" id="IPR036909">
    <property type="entry name" value="Cyt_c-like_dom_sf"/>
</dbReference>
<dbReference type="OrthoDB" id="9805828at2"/>
<keyword evidence="4" id="KW-0249">Electron transport</keyword>
<accession>A0A1U9MB45</accession>
<dbReference type="SUPFAM" id="SSF46626">
    <property type="entry name" value="Cytochrome c"/>
    <property type="match status" value="1"/>
</dbReference>
<evidence type="ECO:0000256" key="4">
    <source>
        <dbReference type="ARBA" id="ARBA00022982"/>
    </source>
</evidence>
<dbReference type="InterPro" id="IPR002327">
    <property type="entry name" value="Cyt_c_1A/1B"/>
</dbReference>
<proteinExistence type="predicted"/>
<dbReference type="GO" id="GO:0009055">
    <property type="term" value="F:electron transfer activity"/>
    <property type="evidence" value="ECO:0007669"/>
    <property type="project" value="InterPro"/>
</dbReference>
<keyword evidence="10" id="KW-1185">Reference proteome</keyword>
<dbReference type="InterPro" id="IPR009056">
    <property type="entry name" value="Cyt_c-like_dom"/>
</dbReference>
<dbReference type="PRINTS" id="PR00604">
    <property type="entry name" value="CYTCHRMECIAB"/>
</dbReference>
<dbReference type="PROSITE" id="PS51007">
    <property type="entry name" value="CYTC"/>
    <property type="match status" value="1"/>
</dbReference>
<feature type="chain" id="PRO_5012097980" evidence="7">
    <location>
        <begin position="24"/>
        <end position="132"/>
    </location>
</feature>
<feature type="domain" description="Cytochrome c" evidence="8">
    <location>
        <begin position="24"/>
        <end position="126"/>
    </location>
</feature>
<dbReference type="AlphaFoldDB" id="A0A1U9MB45"/>
<keyword evidence="2 6" id="KW-0349">Heme</keyword>
<keyword evidence="1" id="KW-0813">Transport</keyword>
<dbReference type="RefSeq" id="WP_078039442.1">
    <property type="nucleotide sequence ID" value="NZ_CP015820.1"/>
</dbReference>
<sequence length="132" mass="14638">MRRLIIFCLTFFSILTLAPASYAADVENGKIVFKRCAACHNADKPDNRIGPTLQGIIGRRAGTLQGYRYSPAMVNAGQNGLIWNRETLITYLHNPQGMVKGTRMASIRLNNDSDIDDLIAYLNSVLPVPDKK</sequence>
<dbReference type="GO" id="GO:0020037">
    <property type="term" value="F:heme binding"/>
    <property type="evidence" value="ECO:0007669"/>
    <property type="project" value="InterPro"/>
</dbReference>
<dbReference type="GO" id="GO:0046872">
    <property type="term" value="F:metal ion binding"/>
    <property type="evidence" value="ECO:0007669"/>
    <property type="project" value="UniProtKB-KW"/>
</dbReference>
<evidence type="ECO:0000313" key="9">
    <source>
        <dbReference type="EMBL" id="AQT42526.1"/>
    </source>
</evidence>
<gene>
    <name evidence="9" type="ORF">BBC0178_010440</name>
</gene>
<dbReference type="Pfam" id="PF00034">
    <property type="entry name" value="Cytochrom_C"/>
    <property type="match status" value="1"/>
</dbReference>
<dbReference type="EMBL" id="CP015820">
    <property type="protein sequence ID" value="AQT42526.1"/>
    <property type="molecule type" value="Genomic_DNA"/>
</dbReference>
<feature type="signal peptide" evidence="7">
    <location>
        <begin position="1"/>
        <end position="23"/>
    </location>
</feature>
<name>A0A1U9MB45_9HYPH</name>
<evidence type="ECO:0000256" key="5">
    <source>
        <dbReference type="ARBA" id="ARBA00023004"/>
    </source>
</evidence>
<protein>
    <submittedName>
        <fullName evidence="9">Cytochrome c</fullName>
    </submittedName>
</protein>
<keyword evidence="3 6" id="KW-0479">Metal-binding</keyword>
<dbReference type="Proteomes" id="UP000189660">
    <property type="component" value="Chromosome"/>
</dbReference>
<dbReference type="Gene3D" id="1.10.760.10">
    <property type="entry name" value="Cytochrome c-like domain"/>
    <property type="match status" value="1"/>
</dbReference>
<evidence type="ECO:0000256" key="1">
    <source>
        <dbReference type="ARBA" id="ARBA00022448"/>
    </source>
</evidence>
<evidence type="ECO:0000256" key="2">
    <source>
        <dbReference type="ARBA" id="ARBA00022617"/>
    </source>
</evidence>
<dbReference type="PANTHER" id="PTHR11961">
    <property type="entry name" value="CYTOCHROME C"/>
    <property type="match status" value="1"/>
</dbReference>
<dbReference type="KEGG" id="bapa:BBC0178_010440"/>
<evidence type="ECO:0000256" key="3">
    <source>
        <dbReference type="ARBA" id="ARBA00022723"/>
    </source>
</evidence>
<keyword evidence="5 6" id="KW-0408">Iron</keyword>
<evidence type="ECO:0000256" key="7">
    <source>
        <dbReference type="SAM" id="SignalP"/>
    </source>
</evidence>
<evidence type="ECO:0000256" key="6">
    <source>
        <dbReference type="PROSITE-ProRule" id="PRU00433"/>
    </source>
</evidence>
<reference evidence="9 10" key="1">
    <citation type="submission" date="2016-11" db="EMBL/GenBank/DDBJ databases">
        <title>Comparative genomics of Bartonella apis.</title>
        <authorList>
            <person name="Engel P."/>
        </authorList>
    </citation>
    <scope>NUCLEOTIDE SEQUENCE [LARGE SCALE GENOMIC DNA]</scope>
    <source>
        <strain evidence="9 10">BBC0178</strain>
    </source>
</reference>
<keyword evidence="7" id="KW-0732">Signal</keyword>